<name>A0A8S1Q548_PARPR</name>
<accession>A0A8S1Q548</accession>
<dbReference type="EMBL" id="CAJJDM010000146">
    <property type="protein sequence ID" value="CAD8109911.1"/>
    <property type="molecule type" value="Genomic_DNA"/>
</dbReference>
<organism evidence="1 2">
    <name type="scientific">Paramecium primaurelia</name>
    <dbReference type="NCBI Taxonomy" id="5886"/>
    <lineage>
        <taxon>Eukaryota</taxon>
        <taxon>Sar</taxon>
        <taxon>Alveolata</taxon>
        <taxon>Ciliophora</taxon>
        <taxon>Intramacronucleata</taxon>
        <taxon>Oligohymenophorea</taxon>
        <taxon>Peniculida</taxon>
        <taxon>Parameciidae</taxon>
        <taxon>Paramecium</taxon>
    </lineage>
</organism>
<proteinExistence type="predicted"/>
<dbReference type="Proteomes" id="UP000688137">
    <property type="component" value="Unassembled WGS sequence"/>
</dbReference>
<protein>
    <recommendedName>
        <fullName evidence="3">Histone H2A</fullName>
    </recommendedName>
</protein>
<dbReference type="AlphaFoldDB" id="A0A8S1Q548"/>
<reference evidence="1" key="1">
    <citation type="submission" date="2021-01" db="EMBL/GenBank/DDBJ databases">
        <authorList>
            <consortium name="Genoscope - CEA"/>
            <person name="William W."/>
        </authorList>
    </citation>
    <scope>NUCLEOTIDE SEQUENCE</scope>
</reference>
<comment type="caution">
    <text evidence="1">The sequence shown here is derived from an EMBL/GenBank/DDBJ whole genome shotgun (WGS) entry which is preliminary data.</text>
</comment>
<evidence type="ECO:0008006" key="3">
    <source>
        <dbReference type="Google" id="ProtNLM"/>
    </source>
</evidence>
<sequence length="75" mass="8232">MSSGGKGRKAAGAHKSVSKSHKAGLKFPVGSALVYLSAVLEYLTAKVLLMEVYYHISLFIYTQLKKIQAKQFDLN</sequence>
<keyword evidence="2" id="KW-1185">Reference proteome</keyword>
<evidence type="ECO:0000313" key="1">
    <source>
        <dbReference type="EMBL" id="CAD8109911.1"/>
    </source>
</evidence>
<gene>
    <name evidence="1" type="ORF">PPRIM_AZ9-3.1.T1420047</name>
</gene>
<dbReference type="PROSITE" id="PS00046">
    <property type="entry name" value="HISTONE_H2A"/>
    <property type="match status" value="1"/>
</dbReference>
<evidence type="ECO:0000313" key="2">
    <source>
        <dbReference type="Proteomes" id="UP000688137"/>
    </source>
</evidence>
<dbReference type="InterPro" id="IPR032458">
    <property type="entry name" value="Histone_H2A_CS"/>
</dbReference>